<feature type="non-terminal residue" evidence="1">
    <location>
        <position position="81"/>
    </location>
</feature>
<sequence>TVRHLILVFYLLFFMGVIKKLDTYLKDKLHDRLDQEQVLRYRDIERYSRHIEELYKEVRSFRHDYTNLLTSLRLGIEEEDM</sequence>
<evidence type="ECO:0000313" key="2">
    <source>
        <dbReference type="Proteomes" id="UP000490982"/>
    </source>
</evidence>
<dbReference type="EMBL" id="WNHS01000871">
    <property type="protein sequence ID" value="MTW25906.1"/>
    <property type="molecule type" value="Genomic_DNA"/>
</dbReference>
<organism evidence="1 2">
    <name type="scientific">Streptococcus pneumoniae</name>
    <dbReference type="NCBI Taxonomy" id="1313"/>
    <lineage>
        <taxon>Bacteria</taxon>
        <taxon>Bacillati</taxon>
        <taxon>Bacillota</taxon>
        <taxon>Bacilli</taxon>
        <taxon>Lactobacillales</taxon>
        <taxon>Streptococcaceae</taxon>
        <taxon>Streptococcus</taxon>
    </lineage>
</organism>
<keyword evidence="1" id="KW-0547">Nucleotide-binding</keyword>
<gene>
    <name evidence="1" type="ORF">GM537_14110</name>
</gene>
<dbReference type="GO" id="GO:0042802">
    <property type="term" value="F:identical protein binding"/>
    <property type="evidence" value="ECO:0007669"/>
    <property type="project" value="TreeGrafter"/>
</dbReference>
<dbReference type="GO" id="GO:0005524">
    <property type="term" value="F:ATP binding"/>
    <property type="evidence" value="ECO:0007669"/>
    <property type="project" value="UniProtKB-KW"/>
</dbReference>
<comment type="caution">
    <text evidence="1">The sequence shown here is derived from an EMBL/GenBank/DDBJ whole genome shotgun (WGS) entry which is preliminary data.</text>
</comment>
<dbReference type="PANTHER" id="PTHR40448:SF1">
    <property type="entry name" value="TWO-COMPONENT SENSOR HISTIDINE KINASE"/>
    <property type="match status" value="1"/>
</dbReference>
<reference evidence="1 2" key="1">
    <citation type="submission" date="2019-11" db="EMBL/GenBank/DDBJ databases">
        <title>Growth characteristics of pneumococcus vary with the chemical composition of the capsule and with environmental conditions.</title>
        <authorList>
            <person name="Tothpal A."/>
            <person name="Desobry K."/>
            <person name="Joshi S."/>
            <person name="Wyllie A.L."/>
            <person name="Weinberger D.M."/>
        </authorList>
    </citation>
    <scope>NUCLEOTIDE SEQUENCE [LARGE SCALE GENOMIC DNA]</scope>
    <source>
        <strain evidence="2">pnumococcus23A</strain>
    </source>
</reference>
<dbReference type="AlphaFoldDB" id="A0A6G2DXE5"/>
<proteinExistence type="predicted"/>
<protein>
    <submittedName>
        <fullName evidence="1">ATP-binding protein</fullName>
    </submittedName>
</protein>
<dbReference type="Proteomes" id="UP000490982">
    <property type="component" value="Unassembled WGS sequence"/>
</dbReference>
<feature type="non-terminal residue" evidence="1">
    <location>
        <position position="1"/>
    </location>
</feature>
<name>A0A6G2DXE5_STREE</name>
<keyword evidence="1" id="KW-0067">ATP-binding</keyword>
<evidence type="ECO:0000313" key="1">
    <source>
        <dbReference type="EMBL" id="MTW25906.1"/>
    </source>
</evidence>
<dbReference type="PANTHER" id="PTHR40448">
    <property type="entry name" value="TWO-COMPONENT SENSOR HISTIDINE KINASE"/>
    <property type="match status" value="1"/>
</dbReference>
<accession>A0A6G2DXE5</accession>